<evidence type="ECO:0000256" key="3">
    <source>
        <dbReference type="ARBA" id="ARBA00023163"/>
    </source>
</evidence>
<dbReference type="PROSITE" id="PS50977">
    <property type="entry name" value="HTH_TETR_2"/>
    <property type="match status" value="1"/>
</dbReference>
<evidence type="ECO:0000256" key="4">
    <source>
        <dbReference type="PROSITE-ProRule" id="PRU00335"/>
    </source>
</evidence>
<dbReference type="Proteomes" id="UP000199379">
    <property type="component" value="Unassembled WGS sequence"/>
</dbReference>
<dbReference type="Gene3D" id="1.10.10.60">
    <property type="entry name" value="Homeodomain-like"/>
    <property type="match status" value="1"/>
</dbReference>
<dbReference type="InterPro" id="IPR001647">
    <property type="entry name" value="HTH_TetR"/>
</dbReference>
<dbReference type="SUPFAM" id="SSF46689">
    <property type="entry name" value="Homeodomain-like"/>
    <property type="match status" value="1"/>
</dbReference>
<dbReference type="GO" id="GO:0000976">
    <property type="term" value="F:transcription cis-regulatory region binding"/>
    <property type="evidence" value="ECO:0007669"/>
    <property type="project" value="TreeGrafter"/>
</dbReference>
<keyword evidence="3" id="KW-0804">Transcription</keyword>
<keyword evidence="2 4" id="KW-0238">DNA-binding</keyword>
<dbReference type="Gene3D" id="1.10.357.10">
    <property type="entry name" value="Tetracycline Repressor, domain 2"/>
    <property type="match status" value="1"/>
</dbReference>
<sequence length="193" mass="20313">MKDLGTDPKQKAILKSAWTAFATYGFRKTSMDDIARGAGMSRPALYLHYRNKEDIFRSLAQYYYDDAAECVAEALSCDGPVAEVLAGAFKAQGGGIVEAMLTSPHGMELLDAGTTTAPDIAQDGEARLRGLYADWLAAQAEAGRVHLPGPPDAVAATMTAALKGIKSSAPGYGEYQQRVAQLAKLIGGGLQAG</sequence>
<organism evidence="6 7">
    <name type="scientific">Cribrihabitans marinus</name>
    <dbReference type="NCBI Taxonomy" id="1227549"/>
    <lineage>
        <taxon>Bacteria</taxon>
        <taxon>Pseudomonadati</taxon>
        <taxon>Pseudomonadota</taxon>
        <taxon>Alphaproteobacteria</taxon>
        <taxon>Rhodobacterales</taxon>
        <taxon>Paracoccaceae</taxon>
        <taxon>Cribrihabitans</taxon>
    </lineage>
</organism>
<dbReference type="InterPro" id="IPR050109">
    <property type="entry name" value="HTH-type_TetR-like_transc_reg"/>
</dbReference>
<dbReference type="EMBL" id="FNYD01000002">
    <property type="protein sequence ID" value="SEI79280.1"/>
    <property type="molecule type" value="Genomic_DNA"/>
</dbReference>
<keyword evidence="7" id="KW-1185">Reference proteome</keyword>
<evidence type="ECO:0000256" key="2">
    <source>
        <dbReference type="ARBA" id="ARBA00023125"/>
    </source>
</evidence>
<evidence type="ECO:0000256" key="1">
    <source>
        <dbReference type="ARBA" id="ARBA00023015"/>
    </source>
</evidence>
<reference evidence="6 7" key="1">
    <citation type="submission" date="2016-10" db="EMBL/GenBank/DDBJ databases">
        <authorList>
            <person name="de Groot N.N."/>
        </authorList>
    </citation>
    <scope>NUCLEOTIDE SEQUENCE [LARGE SCALE GENOMIC DNA]</scope>
    <source>
        <strain evidence="6 7">DSM 29340</strain>
    </source>
</reference>
<dbReference type="InterPro" id="IPR009057">
    <property type="entry name" value="Homeodomain-like_sf"/>
</dbReference>
<evidence type="ECO:0000259" key="5">
    <source>
        <dbReference type="PROSITE" id="PS50977"/>
    </source>
</evidence>
<dbReference type="OrthoDB" id="9802802at2"/>
<accession>A0A1H6TSR9</accession>
<feature type="domain" description="HTH tetR-type" evidence="5">
    <location>
        <begin position="7"/>
        <end position="67"/>
    </location>
</feature>
<dbReference type="AlphaFoldDB" id="A0A1H6TSR9"/>
<gene>
    <name evidence="6" type="ORF">SAMN05444007_102364</name>
</gene>
<name>A0A1H6TSR9_9RHOB</name>
<dbReference type="PANTHER" id="PTHR30055">
    <property type="entry name" value="HTH-TYPE TRANSCRIPTIONAL REGULATOR RUTR"/>
    <property type="match status" value="1"/>
</dbReference>
<dbReference type="PANTHER" id="PTHR30055:SF146">
    <property type="entry name" value="HTH-TYPE TRANSCRIPTIONAL DUAL REGULATOR CECR"/>
    <property type="match status" value="1"/>
</dbReference>
<dbReference type="Pfam" id="PF00440">
    <property type="entry name" value="TetR_N"/>
    <property type="match status" value="1"/>
</dbReference>
<evidence type="ECO:0000313" key="7">
    <source>
        <dbReference type="Proteomes" id="UP000199379"/>
    </source>
</evidence>
<dbReference type="GO" id="GO:0003700">
    <property type="term" value="F:DNA-binding transcription factor activity"/>
    <property type="evidence" value="ECO:0007669"/>
    <property type="project" value="TreeGrafter"/>
</dbReference>
<dbReference type="FunFam" id="1.10.10.60:FF:000141">
    <property type="entry name" value="TetR family transcriptional regulator"/>
    <property type="match status" value="1"/>
</dbReference>
<proteinExistence type="predicted"/>
<protein>
    <submittedName>
        <fullName evidence="6">Transcriptional regulator, TetR family</fullName>
    </submittedName>
</protein>
<keyword evidence="1" id="KW-0805">Transcription regulation</keyword>
<dbReference type="PRINTS" id="PR00455">
    <property type="entry name" value="HTHTETR"/>
</dbReference>
<dbReference type="RefSeq" id="WP_092362866.1">
    <property type="nucleotide sequence ID" value="NZ_BMGV01000002.1"/>
</dbReference>
<dbReference type="STRING" id="1227549.SAMN05444007_102364"/>
<feature type="DNA-binding region" description="H-T-H motif" evidence="4">
    <location>
        <begin position="30"/>
        <end position="49"/>
    </location>
</feature>
<evidence type="ECO:0000313" key="6">
    <source>
        <dbReference type="EMBL" id="SEI79280.1"/>
    </source>
</evidence>